<dbReference type="InterPro" id="IPR004485">
    <property type="entry name" value="Cobalamin_biosynth_CobD/CbiB"/>
</dbReference>
<organism evidence="10 11">
    <name type="scientific">Clostridium intestinale DSM 6191</name>
    <dbReference type="NCBI Taxonomy" id="1121320"/>
    <lineage>
        <taxon>Bacteria</taxon>
        <taxon>Bacillati</taxon>
        <taxon>Bacillota</taxon>
        <taxon>Clostridia</taxon>
        <taxon>Eubacteriales</taxon>
        <taxon>Clostridiaceae</taxon>
        <taxon>Clostridium</taxon>
    </lineage>
</organism>
<evidence type="ECO:0000256" key="4">
    <source>
        <dbReference type="ARBA" id="ARBA00022475"/>
    </source>
</evidence>
<evidence type="ECO:0000256" key="9">
    <source>
        <dbReference type="HAMAP-Rule" id="MF_00024"/>
    </source>
</evidence>
<dbReference type="Proteomes" id="UP000184241">
    <property type="component" value="Unassembled WGS sequence"/>
</dbReference>
<dbReference type="NCBIfam" id="TIGR00380">
    <property type="entry name" value="cobal_cbiB"/>
    <property type="match status" value="1"/>
</dbReference>
<dbReference type="AlphaFoldDB" id="A0A1M5ZII6"/>
<proteinExistence type="inferred from homology"/>
<feature type="transmembrane region" description="Helical" evidence="9">
    <location>
        <begin position="202"/>
        <end position="222"/>
    </location>
</feature>
<evidence type="ECO:0000256" key="7">
    <source>
        <dbReference type="ARBA" id="ARBA00022989"/>
    </source>
</evidence>
<comment type="subcellular location">
    <subcellularLocation>
        <location evidence="1 9">Cell membrane</location>
        <topology evidence="1 9">Multi-pass membrane protein</topology>
    </subcellularLocation>
</comment>
<keyword evidence="5 9" id="KW-0169">Cobalamin biosynthesis</keyword>
<feature type="transmembrane region" description="Helical" evidence="9">
    <location>
        <begin position="49"/>
        <end position="70"/>
    </location>
</feature>
<reference evidence="10 11" key="1">
    <citation type="submission" date="2016-11" db="EMBL/GenBank/DDBJ databases">
        <authorList>
            <person name="Jaros S."/>
            <person name="Januszkiewicz K."/>
            <person name="Wedrychowicz H."/>
        </authorList>
    </citation>
    <scope>NUCLEOTIDE SEQUENCE [LARGE SCALE GENOMIC DNA]</scope>
    <source>
        <strain evidence="10 11">DSM 6191</strain>
    </source>
</reference>
<comment type="similarity">
    <text evidence="3 9">Belongs to the CobD/CbiB family.</text>
</comment>
<dbReference type="EMBL" id="FQXU01000009">
    <property type="protein sequence ID" value="SHI24040.1"/>
    <property type="molecule type" value="Genomic_DNA"/>
</dbReference>
<evidence type="ECO:0000313" key="11">
    <source>
        <dbReference type="Proteomes" id="UP000184241"/>
    </source>
</evidence>
<gene>
    <name evidence="9" type="primary">cobD</name>
    <name evidence="10" type="ORF">SAMN02745941_02976</name>
</gene>
<dbReference type="UniPathway" id="UPA00148"/>
<evidence type="ECO:0000313" key="10">
    <source>
        <dbReference type="EMBL" id="SHI24040.1"/>
    </source>
</evidence>
<feature type="transmembrane region" description="Helical" evidence="9">
    <location>
        <begin position="294"/>
        <end position="311"/>
    </location>
</feature>
<evidence type="ECO:0000256" key="3">
    <source>
        <dbReference type="ARBA" id="ARBA00006263"/>
    </source>
</evidence>
<evidence type="ECO:0000256" key="6">
    <source>
        <dbReference type="ARBA" id="ARBA00022692"/>
    </source>
</evidence>
<dbReference type="GO" id="GO:0015420">
    <property type="term" value="F:ABC-type vitamin B12 transporter activity"/>
    <property type="evidence" value="ECO:0007669"/>
    <property type="project" value="UniProtKB-UniRule"/>
</dbReference>
<name>A0A1M5ZII6_9CLOT</name>
<keyword evidence="4 9" id="KW-1003">Cell membrane</keyword>
<protein>
    <recommendedName>
        <fullName evidence="9">Cobalamin biosynthesis protein CobD</fullName>
    </recommendedName>
</protein>
<comment type="function">
    <text evidence="9">Converts cobyric acid to cobinamide by the addition of aminopropanol on the F carboxylic group.</text>
</comment>
<evidence type="ECO:0000256" key="2">
    <source>
        <dbReference type="ARBA" id="ARBA00004953"/>
    </source>
</evidence>
<dbReference type="PANTHER" id="PTHR34308:SF1">
    <property type="entry name" value="COBALAMIN BIOSYNTHESIS PROTEIN CBIB"/>
    <property type="match status" value="1"/>
</dbReference>
<dbReference type="GO" id="GO:0048472">
    <property type="term" value="F:threonine-phosphate decarboxylase activity"/>
    <property type="evidence" value="ECO:0007669"/>
    <property type="project" value="InterPro"/>
</dbReference>
<evidence type="ECO:0000256" key="1">
    <source>
        <dbReference type="ARBA" id="ARBA00004651"/>
    </source>
</evidence>
<sequence>MSVVLAFLLDCLLGDPYKFPHPVKFMGKYIRRFEKFVRRKTPTENKLRYFYGPLLTLSTIAIFFMLTFIVLKLIKELNYVVYLIANVIILWTTIAPRCLSEEGYKVYLPLSRGDIEGARERVSYLVSRDTKELSEKQICKAAIETVLENISDGIIAPLFYAFIGGAPLAMAYKAVNTLDSMVGYRNEKYENFGFFSAKVDDVFNFIPARITGILIIMASFILRYDYKSSFKIFFRDRKNHKSPNSAHPESAGAGALNIRIGGPTSYFGKIVEKPYIGEEVEELKGVHIIKSIKLLYVSTVIFIGIYALVLINI</sequence>
<dbReference type="Pfam" id="PF03186">
    <property type="entry name" value="CobD_Cbib"/>
    <property type="match status" value="1"/>
</dbReference>
<dbReference type="HAMAP" id="MF_00024">
    <property type="entry name" value="CobD_CbiB"/>
    <property type="match status" value="1"/>
</dbReference>
<dbReference type="PANTHER" id="PTHR34308">
    <property type="entry name" value="COBALAMIN BIOSYNTHESIS PROTEIN CBIB"/>
    <property type="match status" value="1"/>
</dbReference>
<keyword evidence="7 9" id="KW-1133">Transmembrane helix</keyword>
<keyword evidence="8 9" id="KW-0472">Membrane</keyword>
<comment type="pathway">
    <text evidence="2 9">Cofactor biosynthesis; adenosylcobalamin biosynthesis.</text>
</comment>
<keyword evidence="6 9" id="KW-0812">Transmembrane</keyword>
<evidence type="ECO:0000256" key="8">
    <source>
        <dbReference type="ARBA" id="ARBA00023136"/>
    </source>
</evidence>
<dbReference type="GO" id="GO:0005886">
    <property type="term" value="C:plasma membrane"/>
    <property type="evidence" value="ECO:0007669"/>
    <property type="project" value="UniProtKB-SubCell"/>
</dbReference>
<dbReference type="RefSeq" id="WP_073020639.1">
    <property type="nucleotide sequence ID" value="NZ_FQXU01000009.1"/>
</dbReference>
<evidence type="ECO:0000256" key="5">
    <source>
        <dbReference type="ARBA" id="ARBA00022573"/>
    </source>
</evidence>
<comment type="caution">
    <text evidence="9">Lacks conserved residue(s) required for the propagation of feature annotation.</text>
</comment>
<accession>A0A1M5ZII6</accession>
<dbReference type="GO" id="GO:0009236">
    <property type="term" value="P:cobalamin biosynthetic process"/>
    <property type="evidence" value="ECO:0007669"/>
    <property type="project" value="UniProtKB-UniRule"/>
</dbReference>
<feature type="transmembrane region" description="Helical" evidence="9">
    <location>
        <begin position="77"/>
        <end position="94"/>
    </location>
</feature>